<keyword evidence="1" id="KW-1133">Transmembrane helix</keyword>
<evidence type="ECO:0000259" key="2">
    <source>
        <dbReference type="PROSITE" id="PS50234"/>
    </source>
</evidence>
<dbReference type="InterPro" id="IPR036465">
    <property type="entry name" value="vWFA_dom_sf"/>
</dbReference>
<dbReference type="PROSITE" id="PS50234">
    <property type="entry name" value="VWFA"/>
    <property type="match status" value="1"/>
</dbReference>
<dbReference type="SMART" id="SM00609">
    <property type="entry name" value="VIT"/>
    <property type="match status" value="1"/>
</dbReference>
<dbReference type="InterPro" id="IPR002035">
    <property type="entry name" value="VWF_A"/>
</dbReference>
<name>A0A3B0XJV4_9ZZZZ</name>
<dbReference type="SUPFAM" id="SSF53300">
    <property type="entry name" value="vWA-like"/>
    <property type="match status" value="1"/>
</dbReference>
<evidence type="ECO:0000256" key="1">
    <source>
        <dbReference type="SAM" id="Phobius"/>
    </source>
</evidence>
<dbReference type="SMART" id="SM00327">
    <property type="entry name" value="VWA"/>
    <property type="match status" value="1"/>
</dbReference>
<dbReference type="Gene3D" id="3.40.50.410">
    <property type="entry name" value="von Willebrand factor, type A domain"/>
    <property type="match status" value="1"/>
</dbReference>
<gene>
    <name evidence="4" type="ORF">MNBD_GAMMA11-3320</name>
</gene>
<keyword evidence="1" id="KW-0472">Membrane</keyword>
<organism evidence="4">
    <name type="scientific">hydrothermal vent metagenome</name>
    <dbReference type="NCBI Taxonomy" id="652676"/>
    <lineage>
        <taxon>unclassified sequences</taxon>
        <taxon>metagenomes</taxon>
        <taxon>ecological metagenomes</taxon>
    </lineage>
</organism>
<feature type="domain" description="VIT" evidence="3">
    <location>
        <begin position="30"/>
        <end position="158"/>
    </location>
</feature>
<dbReference type="PANTHER" id="PTHR45737">
    <property type="entry name" value="VON WILLEBRAND FACTOR A DOMAIN-CONTAINING PROTEIN 5A"/>
    <property type="match status" value="1"/>
</dbReference>
<accession>A0A3B0XJV4</accession>
<keyword evidence="1" id="KW-0812">Transmembrane</keyword>
<dbReference type="PANTHER" id="PTHR45737:SF6">
    <property type="entry name" value="VON WILLEBRAND FACTOR A DOMAIN-CONTAINING PROTEIN 5A"/>
    <property type="match status" value="1"/>
</dbReference>
<protein>
    <submittedName>
        <fullName evidence="4">Inter-alpha-trypsin inhibitor heavy chain H3</fullName>
    </submittedName>
</protein>
<dbReference type="PROSITE" id="PS51468">
    <property type="entry name" value="VIT"/>
    <property type="match status" value="1"/>
</dbReference>
<sequence length="678" mass="75298">MKQPTQRKISQHAGFFALLLSFFISSFATAGGLLTPSDGRLPALQIKQHHVNVIIEDGYAITEVEQVFHNPHGQDLEAVYSFPVPEKAAVAEFTIWIDGKPVTGEVLEKHKARQVYEQEKAAGREAGITEKDEYKTFDISVSSVRAGQDTRVRFVYLQPAHMDTGIGRYVYPLEEGGTDEEKLSFWTASKKVMASFSFKLTLKSAYPVEALRLPGQPAANARQNADGDWVVQLANSNAALAEGQQATTSKAVFTLDKDLLVYWRHKAGLPGSVDMVSYKTEKTRRGTFMITLTPGDDLKPVSKGGDWVFVLDISGSMQGKYATLADGVQRSLGKMRANDRFRIILFNDRARELTSGYVSATPENIKQYSDAVAQVQPDQGTNLYSGIASALKSIDADRTSAIVLVTDGVANVGETEQRQFIQLLKKKDIRLFTFVMGNSANRPLLAAMAKASNGFAINISNSDDIVGKILEATRKVSHQSLHGVKLSIKGVKTADLTPQVIGSLYRGQQLIVFGHYFGEGRADIRLSGKISGIEKTYRTEVQFPAIDKRNPEIERLWAYASIEDMMAEINNFGEKADIKQAVTDTAMEYGLVTDYTSMVVMRDEMFEAYDIKRSNKQRLKIEHNAQAQRAQQKTTSHRVDKKKPMFRLPRPSFGGGGAMSIWMILLLPGLMLVLRRWK</sequence>
<evidence type="ECO:0000313" key="4">
    <source>
        <dbReference type="EMBL" id="VAW62049.1"/>
    </source>
</evidence>
<dbReference type="Pfam" id="PF13768">
    <property type="entry name" value="VWA_3"/>
    <property type="match status" value="1"/>
</dbReference>
<dbReference type="AlphaFoldDB" id="A0A3B0XJV4"/>
<feature type="transmembrane region" description="Helical" evidence="1">
    <location>
        <begin position="653"/>
        <end position="674"/>
    </location>
</feature>
<reference evidence="4" key="1">
    <citation type="submission" date="2018-06" db="EMBL/GenBank/DDBJ databases">
        <authorList>
            <person name="Zhirakovskaya E."/>
        </authorList>
    </citation>
    <scope>NUCLEOTIDE SEQUENCE</scope>
</reference>
<evidence type="ECO:0000259" key="3">
    <source>
        <dbReference type="PROSITE" id="PS51468"/>
    </source>
</evidence>
<feature type="domain" description="VWFA" evidence="2">
    <location>
        <begin position="306"/>
        <end position="473"/>
    </location>
</feature>
<dbReference type="Pfam" id="PF08487">
    <property type="entry name" value="VIT"/>
    <property type="match status" value="1"/>
</dbReference>
<proteinExistence type="predicted"/>
<dbReference type="InterPro" id="IPR013694">
    <property type="entry name" value="VIT"/>
</dbReference>
<dbReference type="EMBL" id="UOFG01000162">
    <property type="protein sequence ID" value="VAW62049.1"/>
    <property type="molecule type" value="Genomic_DNA"/>
</dbReference>